<sequence>MNKSYEQRVREHVKKGNWKEKDMGRILVCIERLEDTLNACLESLEYQIEEFRTTDPGLIPTTGVAEIAAQLLRLQELRFKIISHCEFH</sequence>
<name>A0A2L1U473_9BACL</name>
<evidence type="ECO:0000313" key="1">
    <source>
        <dbReference type="EMBL" id="AVF27716.1"/>
    </source>
</evidence>
<proteinExistence type="predicted"/>
<dbReference type="RefSeq" id="WP_079940394.1">
    <property type="nucleotide sequence ID" value="NZ_CP019655.1"/>
</dbReference>
<dbReference type="Proteomes" id="UP000239833">
    <property type="component" value="Chromosome"/>
</dbReference>
<organism evidence="1 2">
    <name type="scientific">Paenibacillus larvae subsp. larvae</name>
    <dbReference type="NCBI Taxonomy" id="147375"/>
    <lineage>
        <taxon>Bacteria</taxon>
        <taxon>Bacillati</taxon>
        <taxon>Bacillota</taxon>
        <taxon>Bacilli</taxon>
        <taxon>Bacillales</taxon>
        <taxon>Paenibacillaceae</taxon>
        <taxon>Paenibacillus</taxon>
    </lineage>
</organism>
<evidence type="ECO:0000313" key="2">
    <source>
        <dbReference type="Proteomes" id="UP000239833"/>
    </source>
</evidence>
<gene>
    <name evidence="1" type="ORF">ERICIII_03606</name>
</gene>
<dbReference type="EMBL" id="CP019655">
    <property type="protein sequence ID" value="AVF27716.1"/>
    <property type="molecule type" value="Genomic_DNA"/>
</dbReference>
<reference evidence="2" key="1">
    <citation type="submission" date="2017-02" db="EMBL/GenBank/DDBJ databases">
        <title>Delineation of Paenibacillus larvae strains originating from foulbrood outbreaks.</title>
        <authorList>
            <person name="Beims H."/>
            <person name="Bunk B."/>
            <person name="Sproeer C."/>
            <person name="Mohr K.I."/>
            <person name="Pradella S."/>
            <person name="Guenther G."/>
            <person name="Rohde M."/>
            <person name="von der Ohe W."/>
            <person name="Steinert M."/>
        </authorList>
    </citation>
    <scope>NUCLEOTIDE SEQUENCE [LARGE SCALE GENOMIC DNA]</scope>
    <source>
        <strain evidence="2">Eric_III</strain>
    </source>
</reference>
<accession>A0A2L1U473</accession>
<dbReference type="AlphaFoldDB" id="A0A2L1U473"/>
<protein>
    <submittedName>
        <fullName evidence="1">Uncharacterized protein</fullName>
    </submittedName>
</protein>